<evidence type="ECO:0000256" key="4">
    <source>
        <dbReference type="ARBA" id="ARBA00022448"/>
    </source>
</evidence>
<proteinExistence type="inferred from homology"/>
<dbReference type="PRINTS" id="PR01004">
    <property type="entry name" value="FLGFLIJ"/>
</dbReference>
<reference evidence="12 13" key="1">
    <citation type="submission" date="2017-08" db="EMBL/GenBank/DDBJ databases">
        <title>Pusillimonas indicus sp. nov., a member of the family Alcaligenaceae isolated from surface seawater.</title>
        <authorList>
            <person name="Li J."/>
        </authorList>
    </citation>
    <scope>NUCLEOTIDE SEQUENCE [LARGE SCALE GENOMIC DNA]</scope>
    <source>
        <strain evidence="12 13">17-4A</strain>
    </source>
</reference>
<protein>
    <recommendedName>
        <fullName evidence="3">Flagellar FliJ protein</fullName>
    </recommendedName>
</protein>
<evidence type="ECO:0000256" key="8">
    <source>
        <dbReference type="ARBA" id="ARBA00022927"/>
    </source>
</evidence>
<dbReference type="Proteomes" id="UP000266483">
    <property type="component" value="Unassembled WGS sequence"/>
</dbReference>
<keyword evidence="5" id="KW-1003">Cell membrane</keyword>
<keyword evidence="11" id="KW-0175">Coiled coil</keyword>
<evidence type="ECO:0000256" key="5">
    <source>
        <dbReference type="ARBA" id="ARBA00022475"/>
    </source>
</evidence>
<keyword evidence="9" id="KW-0472">Membrane</keyword>
<evidence type="ECO:0000256" key="2">
    <source>
        <dbReference type="ARBA" id="ARBA00010004"/>
    </source>
</evidence>
<keyword evidence="12" id="KW-0282">Flagellum</keyword>
<evidence type="ECO:0000256" key="10">
    <source>
        <dbReference type="ARBA" id="ARBA00023225"/>
    </source>
</evidence>
<keyword evidence="6" id="KW-0145">Chemotaxis</keyword>
<keyword evidence="8" id="KW-0653">Protein transport</keyword>
<dbReference type="RefSeq" id="WP_119440801.1">
    <property type="nucleotide sequence ID" value="NZ_CP170494.1"/>
</dbReference>
<evidence type="ECO:0000256" key="9">
    <source>
        <dbReference type="ARBA" id="ARBA00023136"/>
    </source>
</evidence>
<evidence type="ECO:0000256" key="1">
    <source>
        <dbReference type="ARBA" id="ARBA00004413"/>
    </source>
</evidence>
<keyword evidence="12" id="KW-0969">Cilium</keyword>
<sequence>MAKNSALTTLIDLTKDKTNDVAKQLQNLTSSRQSAHEQLETLHTYRQDYAQRLQQAMTTGLSAANYHNFRQFIATLDEAISQQNKVVAQIDANVELRKKEWVDQKRQLSSYETLLSRQERQAAQRENRIEQRTNDELSMNLFRRAHHSH</sequence>
<dbReference type="InterPro" id="IPR052570">
    <property type="entry name" value="FliJ"/>
</dbReference>
<comment type="similarity">
    <text evidence="2">Belongs to the FliJ family.</text>
</comment>
<dbReference type="InterPro" id="IPR018006">
    <property type="entry name" value="Flag_FliJ_proteobac"/>
</dbReference>
<keyword evidence="4" id="KW-0813">Transport</keyword>
<keyword evidence="7" id="KW-1005">Bacterial flagellum biogenesis</keyword>
<keyword evidence="13" id="KW-1185">Reference proteome</keyword>
<evidence type="ECO:0000256" key="7">
    <source>
        <dbReference type="ARBA" id="ARBA00022795"/>
    </source>
</evidence>
<comment type="caution">
    <text evidence="12">The sequence shown here is derived from an EMBL/GenBank/DDBJ whole genome shotgun (WGS) entry which is preliminary data.</text>
</comment>
<evidence type="ECO:0000256" key="11">
    <source>
        <dbReference type="SAM" id="Coils"/>
    </source>
</evidence>
<dbReference type="PANTHER" id="PTHR38786">
    <property type="entry name" value="FLAGELLAR FLIJ PROTEIN"/>
    <property type="match status" value="1"/>
</dbReference>
<dbReference type="Pfam" id="PF02050">
    <property type="entry name" value="FliJ"/>
    <property type="match status" value="1"/>
</dbReference>
<dbReference type="InterPro" id="IPR053716">
    <property type="entry name" value="Flag_assembly_chemotaxis_eff"/>
</dbReference>
<dbReference type="NCBIfam" id="TIGR02473">
    <property type="entry name" value="flagell_FliJ"/>
    <property type="match status" value="1"/>
</dbReference>
<dbReference type="Gene3D" id="1.10.287.1700">
    <property type="match status" value="1"/>
</dbReference>
<gene>
    <name evidence="12" type="primary">fliJ</name>
    <name evidence="12" type="ORF">CJO09_01600</name>
</gene>
<name>A0ABX9MYA3_9BURK</name>
<dbReference type="PANTHER" id="PTHR38786:SF1">
    <property type="entry name" value="FLAGELLAR FLIJ PROTEIN"/>
    <property type="match status" value="1"/>
</dbReference>
<evidence type="ECO:0000256" key="6">
    <source>
        <dbReference type="ARBA" id="ARBA00022500"/>
    </source>
</evidence>
<evidence type="ECO:0000256" key="3">
    <source>
        <dbReference type="ARBA" id="ARBA00020392"/>
    </source>
</evidence>
<evidence type="ECO:0000313" key="12">
    <source>
        <dbReference type="EMBL" id="RII83960.1"/>
    </source>
</evidence>
<dbReference type="PIRSF" id="PIRSF019404">
    <property type="entry name" value="FliJ"/>
    <property type="match status" value="1"/>
</dbReference>
<comment type="subcellular location">
    <subcellularLocation>
        <location evidence="1">Cell membrane</location>
        <topology evidence="1">Peripheral membrane protein</topology>
        <orientation evidence="1">Cytoplasmic side</orientation>
    </subcellularLocation>
</comment>
<organism evidence="12 13">
    <name type="scientific">Neopusillimonas maritima</name>
    <dbReference type="NCBI Taxonomy" id="2026239"/>
    <lineage>
        <taxon>Bacteria</taxon>
        <taxon>Pseudomonadati</taxon>
        <taxon>Pseudomonadota</taxon>
        <taxon>Betaproteobacteria</taxon>
        <taxon>Burkholderiales</taxon>
        <taxon>Alcaligenaceae</taxon>
        <taxon>Neopusillimonas</taxon>
    </lineage>
</organism>
<evidence type="ECO:0000313" key="13">
    <source>
        <dbReference type="Proteomes" id="UP000266483"/>
    </source>
</evidence>
<dbReference type="InterPro" id="IPR012823">
    <property type="entry name" value="Flagell_FliJ"/>
</dbReference>
<keyword evidence="12" id="KW-0966">Cell projection</keyword>
<dbReference type="EMBL" id="NQOU01000001">
    <property type="protein sequence ID" value="RII83960.1"/>
    <property type="molecule type" value="Genomic_DNA"/>
</dbReference>
<keyword evidence="10" id="KW-1006">Bacterial flagellum protein export</keyword>
<feature type="coiled-coil region" evidence="11">
    <location>
        <begin position="108"/>
        <end position="140"/>
    </location>
</feature>
<accession>A0ABX9MYA3</accession>